<dbReference type="Pfam" id="PF00589">
    <property type="entry name" value="Phage_integrase"/>
    <property type="match status" value="1"/>
</dbReference>
<reference evidence="6 7" key="1">
    <citation type="submission" date="2020-08" db="EMBL/GenBank/DDBJ databases">
        <title>Genomic Encyclopedia of Type Strains, Phase IV (KMG-IV): sequencing the most valuable type-strain genomes for metagenomic binning, comparative biology and taxonomic classification.</title>
        <authorList>
            <person name="Goeker M."/>
        </authorList>
    </citation>
    <scope>NUCLEOTIDE SEQUENCE [LARGE SCALE GENOMIC DNA]</scope>
    <source>
        <strain evidence="6 7">DSM 15743</strain>
    </source>
</reference>
<keyword evidence="7" id="KW-1185">Reference proteome</keyword>
<keyword evidence="2" id="KW-0229">DNA integration</keyword>
<gene>
    <name evidence="6" type="ORF">GGR34_000722</name>
</gene>
<feature type="domain" description="Tyr recombinase" evidence="5">
    <location>
        <begin position="167"/>
        <end position="332"/>
    </location>
</feature>
<proteinExistence type="inferred from homology"/>
<organism evidence="6 7">
    <name type="scientific">Microvirga flocculans</name>
    <dbReference type="NCBI Taxonomy" id="217168"/>
    <lineage>
        <taxon>Bacteria</taxon>
        <taxon>Pseudomonadati</taxon>
        <taxon>Pseudomonadota</taxon>
        <taxon>Alphaproteobacteria</taxon>
        <taxon>Hyphomicrobiales</taxon>
        <taxon>Methylobacteriaceae</taxon>
        <taxon>Microvirga</taxon>
    </lineage>
</organism>
<protein>
    <submittedName>
        <fullName evidence="6">Integrase</fullName>
    </submittedName>
</protein>
<evidence type="ECO:0000256" key="3">
    <source>
        <dbReference type="ARBA" id="ARBA00023125"/>
    </source>
</evidence>
<comment type="caution">
    <text evidence="6">The sequence shown here is derived from an EMBL/GenBank/DDBJ whole genome shotgun (WGS) entry which is preliminary data.</text>
</comment>
<evidence type="ECO:0000259" key="5">
    <source>
        <dbReference type="PROSITE" id="PS51898"/>
    </source>
</evidence>
<dbReference type="AlphaFoldDB" id="A0A7W6ICT0"/>
<dbReference type="GO" id="GO:0015074">
    <property type="term" value="P:DNA integration"/>
    <property type="evidence" value="ECO:0007669"/>
    <property type="project" value="UniProtKB-KW"/>
</dbReference>
<accession>A0A7W6ICT0</accession>
<evidence type="ECO:0000256" key="2">
    <source>
        <dbReference type="ARBA" id="ARBA00022908"/>
    </source>
</evidence>
<comment type="similarity">
    <text evidence="1">Belongs to the 'phage' integrase family.</text>
</comment>
<dbReference type="PROSITE" id="PS51898">
    <property type="entry name" value="TYR_RECOMBINASE"/>
    <property type="match status" value="1"/>
</dbReference>
<evidence type="ECO:0000256" key="1">
    <source>
        <dbReference type="ARBA" id="ARBA00008857"/>
    </source>
</evidence>
<dbReference type="InterPro" id="IPR011010">
    <property type="entry name" value="DNA_brk_join_enz"/>
</dbReference>
<keyword evidence="3" id="KW-0238">DNA-binding</keyword>
<dbReference type="InterPro" id="IPR002104">
    <property type="entry name" value="Integrase_catalytic"/>
</dbReference>
<dbReference type="Gene3D" id="1.10.443.10">
    <property type="entry name" value="Intergrase catalytic core"/>
    <property type="match status" value="1"/>
</dbReference>
<sequence>MSIYPEKRGGKLTGRLRVEVQRNKKTLVKFATSQKEARKLETEMKAGLHDNPDSSVAVTQTNNGLKLLEDQVELQWNGLRSEVQRKQHGRRFVKMLAKVMKDEKLPDDLKALRSIHIHKAVDLCAGDKSAACYNSYMSAASKLLTWAEEQEYVEAVPKLRFRSSARRETFYLTDEDESKLRDTVKAMGWDNIITIMDVQLATGCRISEVLKRTPKDLNDDGDGFYSLYLGVTKNGHERYAVLDTELGKRFADLLEKGLPSYDVVYKRLRSARKTAGLPLTQPTHAHRHTVATRLARENVNAVLLKDFMGHENLQTTMRYIHNDTAQKKQVAKNLIRRPTAAANMGGHR</sequence>
<name>A0A7W6ICT0_9HYPH</name>
<evidence type="ECO:0000313" key="6">
    <source>
        <dbReference type="EMBL" id="MBB4039087.1"/>
    </source>
</evidence>
<dbReference type="GO" id="GO:0003677">
    <property type="term" value="F:DNA binding"/>
    <property type="evidence" value="ECO:0007669"/>
    <property type="project" value="UniProtKB-KW"/>
</dbReference>
<dbReference type="EMBL" id="JACIDC010000002">
    <property type="protein sequence ID" value="MBB4039087.1"/>
    <property type="molecule type" value="Genomic_DNA"/>
</dbReference>
<dbReference type="RefSeq" id="WP_027314926.1">
    <property type="nucleotide sequence ID" value="NZ_JACIDC010000002.1"/>
</dbReference>
<dbReference type="SUPFAM" id="SSF56349">
    <property type="entry name" value="DNA breaking-rejoining enzymes"/>
    <property type="match status" value="1"/>
</dbReference>
<dbReference type="PANTHER" id="PTHR30349:SF41">
    <property type="entry name" value="INTEGRASE_RECOMBINASE PROTEIN MJ0367-RELATED"/>
    <property type="match status" value="1"/>
</dbReference>
<dbReference type="PANTHER" id="PTHR30349">
    <property type="entry name" value="PHAGE INTEGRASE-RELATED"/>
    <property type="match status" value="1"/>
</dbReference>
<keyword evidence="4" id="KW-0233">DNA recombination</keyword>
<dbReference type="InterPro" id="IPR013762">
    <property type="entry name" value="Integrase-like_cat_sf"/>
</dbReference>
<evidence type="ECO:0000313" key="7">
    <source>
        <dbReference type="Proteomes" id="UP000519439"/>
    </source>
</evidence>
<dbReference type="InterPro" id="IPR050090">
    <property type="entry name" value="Tyrosine_recombinase_XerCD"/>
</dbReference>
<evidence type="ECO:0000256" key="4">
    <source>
        <dbReference type="ARBA" id="ARBA00023172"/>
    </source>
</evidence>
<dbReference type="Proteomes" id="UP000519439">
    <property type="component" value="Unassembled WGS sequence"/>
</dbReference>
<dbReference type="GO" id="GO:0006310">
    <property type="term" value="P:DNA recombination"/>
    <property type="evidence" value="ECO:0007669"/>
    <property type="project" value="UniProtKB-KW"/>
</dbReference>